<evidence type="ECO:0000313" key="7">
    <source>
        <dbReference type="Proteomes" id="UP001515480"/>
    </source>
</evidence>
<feature type="repeat" description="WD" evidence="3">
    <location>
        <begin position="330"/>
        <end position="363"/>
    </location>
</feature>
<proteinExistence type="predicted"/>
<dbReference type="InterPro" id="IPR020472">
    <property type="entry name" value="WD40_PAC1"/>
</dbReference>
<organism evidence="6 7">
    <name type="scientific">Prymnesium parvum</name>
    <name type="common">Toxic golden alga</name>
    <dbReference type="NCBI Taxonomy" id="97485"/>
    <lineage>
        <taxon>Eukaryota</taxon>
        <taxon>Haptista</taxon>
        <taxon>Haptophyta</taxon>
        <taxon>Prymnesiophyceae</taxon>
        <taxon>Prymnesiales</taxon>
        <taxon>Prymnesiaceae</taxon>
        <taxon>Prymnesium</taxon>
    </lineage>
</organism>
<keyword evidence="2" id="KW-0677">Repeat</keyword>
<gene>
    <name evidence="6" type="ORF">AB1Y20_008907</name>
</gene>
<dbReference type="InterPro" id="IPR015943">
    <property type="entry name" value="WD40/YVTN_repeat-like_dom_sf"/>
</dbReference>
<sequence length="525" mass="57084">MSEAHPAAAGATDAARAPLQHILSEDVLQHILESLSLPLLGKACQVCHAWNAILSGPRAWQRVVAEKGFLWGTPEEAERSALGWKSFLKREQLLERRWLQPAGLGLRARVISCGHRHWVPSVLMHRGTRELVTCSYDGTICFWHDADAAQPRCFKRLTASNPGEAQVPLPPEGFSCIGMHATEAGPAMLAAGSELGNVHVWEVWRREDESDAQVARRLERSRGKDLLPLEVPPHGAEAAGPATVGAAALAVSAEAEEPLLGEPEGEMDDAFFQPRLTSKRPHFVRKLATWTGHHDFIQSIIMMSDVVVVSGGDAGGVLVHRLNSEQISPMMRHEAAVMCLDASDDGTALLSGSVDHTIKLWDLHAGGKCTATFIGHSRSVHCLSLGKATPFGPSVIFSGSRDHKIKLWDMRTQRCEHTLHGHKGSVTCIGSHGWKLLSGGGYNRGADDDEVLSVDASLRLWDLRRLHSPASTQQSVWSRDAPSPSQACAPGLPPGDPVLSLQILEDKVLTSHGGKRWTARIWDLI</sequence>
<comment type="caution">
    <text evidence="6">The sequence shown here is derived from an EMBL/GenBank/DDBJ whole genome shotgun (WGS) entry which is preliminary data.</text>
</comment>
<dbReference type="Pfam" id="PF12937">
    <property type="entry name" value="F-box-like"/>
    <property type="match status" value="1"/>
</dbReference>
<dbReference type="SUPFAM" id="SSF81383">
    <property type="entry name" value="F-box domain"/>
    <property type="match status" value="1"/>
</dbReference>
<dbReference type="PANTHER" id="PTHR19848:SF8">
    <property type="entry name" value="F-BOX AND WD REPEAT DOMAIN CONTAINING 7"/>
    <property type="match status" value="1"/>
</dbReference>
<dbReference type="Gene3D" id="1.20.1280.50">
    <property type="match status" value="1"/>
</dbReference>
<feature type="domain" description="F-box" evidence="5">
    <location>
        <begin position="23"/>
        <end position="63"/>
    </location>
</feature>
<dbReference type="PROSITE" id="PS00678">
    <property type="entry name" value="WD_REPEATS_1"/>
    <property type="match status" value="2"/>
</dbReference>
<dbReference type="PROSITE" id="PS50294">
    <property type="entry name" value="WD_REPEATS_REGION"/>
    <property type="match status" value="2"/>
</dbReference>
<feature type="repeat" description="WD" evidence="3">
    <location>
        <begin position="373"/>
        <end position="418"/>
    </location>
</feature>
<evidence type="ECO:0000256" key="1">
    <source>
        <dbReference type="ARBA" id="ARBA00022574"/>
    </source>
</evidence>
<dbReference type="InterPro" id="IPR036322">
    <property type="entry name" value="WD40_repeat_dom_sf"/>
</dbReference>
<dbReference type="PRINTS" id="PR00320">
    <property type="entry name" value="GPROTEINBRPT"/>
</dbReference>
<keyword evidence="7" id="KW-1185">Reference proteome</keyword>
<dbReference type="PROSITE" id="PS50082">
    <property type="entry name" value="WD_REPEATS_2"/>
    <property type="match status" value="2"/>
</dbReference>
<feature type="region of interest" description="Disordered" evidence="4">
    <location>
        <begin position="472"/>
        <end position="492"/>
    </location>
</feature>
<dbReference type="AlphaFoldDB" id="A0AB34K2R0"/>
<keyword evidence="1 3" id="KW-0853">WD repeat</keyword>
<name>A0AB34K2R0_PRYPA</name>
<dbReference type="Pfam" id="PF00400">
    <property type="entry name" value="WD40"/>
    <property type="match status" value="3"/>
</dbReference>
<dbReference type="InterPro" id="IPR001680">
    <property type="entry name" value="WD40_rpt"/>
</dbReference>
<evidence type="ECO:0000259" key="5">
    <source>
        <dbReference type="SMART" id="SM00256"/>
    </source>
</evidence>
<protein>
    <recommendedName>
        <fullName evidence="5">F-box domain-containing protein</fullName>
    </recommendedName>
</protein>
<dbReference type="InterPro" id="IPR001810">
    <property type="entry name" value="F-box_dom"/>
</dbReference>
<dbReference type="PANTHER" id="PTHR19848">
    <property type="entry name" value="WD40 REPEAT PROTEIN"/>
    <property type="match status" value="1"/>
</dbReference>
<dbReference type="EMBL" id="JBGBPQ010000002">
    <property type="protein sequence ID" value="KAL1527517.1"/>
    <property type="molecule type" value="Genomic_DNA"/>
</dbReference>
<evidence type="ECO:0000313" key="6">
    <source>
        <dbReference type="EMBL" id="KAL1527517.1"/>
    </source>
</evidence>
<evidence type="ECO:0000256" key="4">
    <source>
        <dbReference type="SAM" id="MobiDB-lite"/>
    </source>
</evidence>
<accession>A0AB34K2R0</accession>
<dbReference type="SUPFAM" id="SSF50978">
    <property type="entry name" value="WD40 repeat-like"/>
    <property type="match status" value="1"/>
</dbReference>
<dbReference type="CDD" id="cd09917">
    <property type="entry name" value="F-box_SF"/>
    <property type="match status" value="1"/>
</dbReference>
<dbReference type="SMART" id="SM00256">
    <property type="entry name" value="FBOX"/>
    <property type="match status" value="1"/>
</dbReference>
<dbReference type="Gene3D" id="2.130.10.10">
    <property type="entry name" value="YVTN repeat-like/Quinoprotein amine dehydrogenase"/>
    <property type="match status" value="3"/>
</dbReference>
<dbReference type="Proteomes" id="UP001515480">
    <property type="component" value="Unassembled WGS sequence"/>
</dbReference>
<evidence type="ECO:0000256" key="3">
    <source>
        <dbReference type="PROSITE-ProRule" id="PRU00221"/>
    </source>
</evidence>
<dbReference type="InterPro" id="IPR036047">
    <property type="entry name" value="F-box-like_dom_sf"/>
</dbReference>
<dbReference type="SMART" id="SM00320">
    <property type="entry name" value="WD40"/>
    <property type="match status" value="5"/>
</dbReference>
<dbReference type="InterPro" id="IPR019775">
    <property type="entry name" value="WD40_repeat_CS"/>
</dbReference>
<reference evidence="6 7" key="1">
    <citation type="journal article" date="2024" name="Science">
        <title>Giant polyketide synthase enzymes in the biosynthesis of giant marine polyether toxins.</title>
        <authorList>
            <person name="Fallon T.R."/>
            <person name="Shende V.V."/>
            <person name="Wierzbicki I.H."/>
            <person name="Pendleton A.L."/>
            <person name="Watervoot N.F."/>
            <person name="Auber R.P."/>
            <person name="Gonzalez D.J."/>
            <person name="Wisecaver J.H."/>
            <person name="Moore B.S."/>
        </authorList>
    </citation>
    <scope>NUCLEOTIDE SEQUENCE [LARGE SCALE GENOMIC DNA]</scope>
    <source>
        <strain evidence="6 7">12B1</strain>
    </source>
</reference>
<evidence type="ECO:0000256" key="2">
    <source>
        <dbReference type="ARBA" id="ARBA00022737"/>
    </source>
</evidence>